<feature type="domain" description="Peptidase M12A" evidence="13">
    <location>
        <begin position="79"/>
        <end position="277"/>
    </location>
</feature>
<dbReference type="SUPFAM" id="SSF55486">
    <property type="entry name" value="Metalloproteases ('zincins'), catalytic domain"/>
    <property type="match status" value="1"/>
</dbReference>
<keyword evidence="2 9" id="KW-0479">Metal-binding</keyword>
<evidence type="ECO:0000256" key="6">
    <source>
        <dbReference type="ARBA" id="ARBA00023049"/>
    </source>
</evidence>
<evidence type="ECO:0000313" key="14">
    <source>
        <dbReference type="EMBL" id="KAB5576694.1"/>
    </source>
</evidence>
<reference evidence="14 15" key="1">
    <citation type="submission" date="2019-06" db="EMBL/GenBank/DDBJ databases">
        <title>A chromosome-scale genome assembly of the striped catfish, Pangasianodon hypophthalmus.</title>
        <authorList>
            <person name="Wen M."/>
            <person name="Zahm M."/>
            <person name="Roques C."/>
            <person name="Cabau C."/>
            <person name="Klopp C."/>
            <person name="Donnadieu C."/>
            <person name="Jouanno E."/>
            <person name="Avarre J.-C."/>
            <person name="Campet M."/>
            <person name="Ha T.T.T."/>
            <person name="Dugue R."/>
            <person name="Lampietro C."/>
            <person name="Louis A."/>
            <person name="Herpin A."/>
            <person name="Echchiki A."/>
            <person name="Berthelot C."/>
            <person name="Parey E."/>
            <person name="Roest-Crollius H."/>
            <person name="Braasch I."/>
            <person name="Postlethwait J."/>
            <person name="Bobe J."/>
            <person name="Montfort J."/>
            <person name="Bouchez O."/>
            <person name="Begum T."/>
            <person name="Schartl M."/>
            <person name="Guiguen Y."/>
        </authorList>
    </citation>
    <scope>NUCLEOTIDE SEQUENCE [LARGE SCALE GENOMIC DNA]</scope>
    <source>
        <strain evidence="14 15">Indonesia</strain>
        <tissue evidence="14">Blood</tissue>
    </source>
</reference>
<dbReference type="InterPro" id="IPR034039">
    <property type="entry name" value="ZnMP_hatching_enz"/>
</dbReference>
<sequence length="2323" mass="274152">MFHLVILFGMVMQCWTLPLQNSSAVHGAKTRAKRGYSEEFLYPDEMNPMDKILVANIGMSRFRGYAVREGDIASSGVRSAISCPNQNCLWPKSVDGFVYVPYTISPLYDNMDRITIEMGMLDISSATCVKFVPRTHQADFVDIQPRFGCWSFLGRVGGPQPLSLQTPACMWSGVASHELMHVLGFVHEQSRSDRDRYVTILWENIIEGQRHNFKKYETNNLNTVYDYDSVMHYGRYAFSEDGLPTIIPKPDPNIPIGQRDGPSRLDIHKINLLYNCVFNFVWSDLKGFIMASELLIGWDAERVELKAELSRLEEELAESRAETEELRSRSNVLTERLSQTLDSSISLRWESEQREWRKKLREGKERESRQALLIHKLQQKVMEYRHRCEHLQQQVIAEEREMRVRERILQDERSDNLETTLIRLEEEQQRSVTLVEVNALMRSQLSQSAEANQALQDDLKKLTADWSKAVEEARQKEMDWNKEKEVISGYLEAERSRLMSLWSRVEALRRQCHAVKVATDKDLWELRAEFARLSSTFLSLNVLPALSSTHSPPPPPPLSYTSGPMTLAELDHNVNMEKLESRIDELTAVIKSQELERQRLEETMKSSNKKEEKERELQQDKYREMERKIESVTQATRKLHRFLGSLRSDGHKRAFPDPGGFSDDLHSVLWVISEAESAFQWGQQELQEAEAKWRRLRVETESLQQEIAELKNEKADLQKQASLEALELKQTQSLLSSEKETTLSLKRQLDESERRSEDLKKENVRLIQQREREDEERSGIERERQRRMEVELVENAHLCEQQSRTRIELHTLQVALEQERLEKASAEKELADTRDALAKTRESLLSLSSTHTLLQREAADTCDSLEKMATLNESLTRDKRELGARNLQLEEEVTESQLQLQRFRSDVASLQKELNAVSEENTELRACRNAELDSLHLLRARERETEGELQILREERERESNALADEKRKNEQLFEQYRSVCEELRTVKVKLDKEIDQEKRAQREREELQREKQRLDEEVHSIAQEKEEIKQDREDLRNLCGNLQQQLCVAKEQISVLEVQETQLQMQVHTLQQAKDVLHGEIKCLQSEVERNSFLRAEERRGASEEQMRSEKEIENCQLEIRRLNAEAQTSLNNRRIHEEDREKWQREREALSSELGLKDGEIGALKNRMDGLVKENEKLAVLIGEKDRDVERLLSELRSLELQMQEVKAEMEQWRERVIDIEREKEGLLERVTQDSEDLKIIEKENAKMADILKLRDSEIEKKGESIEELIENIRLQDSLIEKLKREHKEKEIGIAAKIHKEEVKQKEREAEEREKELKLKGELKKKESELERLKDSVEELKMEKQHMSHLLQEKDTYLEKLKNKVIDLEQTDREMQDEVEWWKKKAGDVEREKEVLIERVENHISVERERDELADRLRERDEEIKKRKRNEQDMVRDHERMKEEHRQQETRLKRRDREAEEYKSTIVEMTKEKNEQEKWKRQLEELKTEKMSLEEKRNQLEEGEQMMKEEINVLRVKIGELDRENREVERKVLEQKDQLQIQAVLLKEREIDIYRMRETLDEKEQQENEELMTLKEKLKETELVQVKERDIRKEYDQKLQLARDKIDQVEGKVKELEVKNKGLTQEADMARKRLGEQLRELETKSRLLQENEENVTRLKLRVESGEEEKEQLKSSLRETKGEMERLKIELNERKEEEEKLRSRLEQQVRDLGEDLRRKDGVIDALKEKTDYILKQKEEELKDAKKNKDAMSTEVTKLREEVTVLSVSKEKAETMVKERDIENKKIKDGLKAGLEEMVTLKELLEESHCEGEKLRKILEVKKNEMIKGRKEEVRAAREETEYLKLRVQMLQKENRELQAQLWIREENDIKMNRVKDIKKMELEVQETLKMTLEEDVKDKNDELKKHEELLKDEENERQRQLKDNSLELISEKLKAEESEINRMKNTLESQMEKKNTSFELVKDELGAKRETDTMKKETEANEKIKHAEKQSVKKITFATEILPEKETELKIIPELKEENARHLLGEQLGDAQMETDILKRQMEREKKQNVMTNLGGNILVEKIHSQFQKNFTIVNAQTKNDFQMKESQSQTRMTENIELQAEVYDLKKEADELRKDRDRLRTALEKNEAMLIHYQEKARQLEKKVQVVSSCEEESQERVCALQRAVAELELKLMKLQQRNERLEHRIEKLRLEKMNLRDTLKQVELEREKLRCQLSQSDGEVQDCSNPSGADELRCLRARASELTAQVHQLRLLLASDHQERAEFIDQSLRNSESLQTLRQDLNDSLTLVSKQLAPSVLECETQRLDRSIRGEQLRILLSHS</sequence>
<accession>A0A5N5PB07</accession>
<keyword evidence="7 11" id="KW-0175">Coiled coil</keyword>
<evidence type="ECO:0000256" key="12">
    <source>
        <dbReference type="SAM" id="MobiDB-lite"/>
    </source>
</evidence>
<dbReference type="PANTHER" id="PTHR10127:SF838">
    <property type="entry name" value="METALLOENDOPEPTIDASE"/>
    <property type="match status" value="1"/>
</dbReference>
<dbReference type="InterPro" id="IPR006026">
    <property type="entry name" value="Peptidase_Metallo"/>
</dbReference>
<feature type="active site" evidence="9">
    <location>
        <position position="178"/>
    </location>
</feature>
<feature type="coiled-coil region" evidence="11">
    <location>
        <begin position="374"/>
        <end position="401"/>
    </location>
</feature>
<dbReference type="Gene3D" id="1.20.1170.10">
    <property type="match status" value="1"/>
</dbReference>
<feature type="binding site" evidence="9">
    <location>
        <position position="181"/>
    </location>
    <ligand>
        <name>Zn(2+)</name>
        <dbReference type="ChEBI" id="CHEBI:29105"/>
        <note>catalytic</note>
    </ligand>
</feature>
<evidence type="ECO:0000313" key="15">
    <source>
        <dbReference type="Proteomes" id="UP000327468"/>
    </source>
</evidence>
<keyword evidence="1 9" id="KW-0645">Protease</keyword>
<evidence type="ECO:0000256" key="10">
    <source>
        <dbReference type="RuleBase" id="RU361183"/>
    </source>
</evidence>
<dbReference type="EMBL" id="VFJC01000006">
    <property type="protein sequence ID" value="KAB5576694.1"/>
    <property type="molecule type" value="Genomic_DNA"/>
</dbReference>
<dbReference type="FunFam" id="3.40.390.10:FF:000038">
    <property type="entry name" value="Metalloendopeptidase"/>
    <property type="match status" value="1"/>
</dbReference>
<keyword evidence="3 10" id="KW-0732">Signal</keyword>
<dbReference type="GO" id="GO:0006508">
    <property type="term" value="P:proteolysis"/>
    <property type="evidence" value="ECO:0007669"/>
    <property type="project" value="UniProtKB-KW"/>
</dbReference>
<feature type="coiled-coil region" evidence="11">
    <location>
        <begin position="672"/>
        <end position="783"/>
    </location>
</feature>
<evidence type="ECO:0000256" key="1">
    <source>
        <dbReference type="ARBA" id="ARBA00022670"/>
    </source>
</evidence>
<keyword evidence="4 9" id="KW-0378">Hydrolase</keyword>
<dbReference type="Pfam" id="PF15035">
    <property type="entry name" value="Rootletin"/>
    <property type="match status" value="1"/>
</dbReference>
<dbReference type="InterPro" id="IPR024079">
    <property type="entry name" value="MetalloPept_cat_dom_sf"/>
</dbReference>
<dbReference type="PROSITE" id="PS51864">
    <property type="entry name" value="ASTACIN"/>
    <property type="match status" value="1"/>
</dbReference>
<feature type="coiled-coil region" evidence="11">
    <location>
        <begin position="1834"/>
        <end position="1954"/>
    </location>
</feature>
<dbReference type="CDD" id="cd04283">
    <property type="entry name" value="ZnMc_hatching_enzyme"/>
    <property type="match status" value="1"/>
</dbReference>
<evidence type="ECO:0000256" key="3">
    <source>
        <dbReference type="ARBA" id="ARBA00022729"/>
    </source>
</evidence>
<feature type="coiled-coil region" evidence="11">
    <location>
        <begin position="1268"/>
        <end position="1380"/>
    </location>
</feature>
<comment type="caution">
    <text evidence="14">The sequence shown here is derived from an EMBL/GenBank/DDBJ whole genome shotgun (WGS) entry which is preliminary data.</text>
</comment>
<feature type="binding site" evidence="9">
    <location>
        <position position="187"/>
    </location>
    <ligand>
        <name>Zn(2+)</name>
        <dbReference type="ChEBI" id="CHEBI:29105"/>
        <note>catalytic</note>
    </ligand>
</feature>
<feature type="region of interest" description="Disordered" evidence="12">
    <location>
        <begin position="599"/>
        <end position="621"/>
    </location>
</feature>
<evidence type="ECO:0000256" key="7">
    <source>
        <dbReference type="ARBA" id="ARBA00023054"/>
    </source>
</evidence>
<dbReference type="InterPro" id="IPR001506">
    <property type="entry name" value="Peptidase_M12A"/>
</dbReference>
<organism evidence="14 15">
    <name type="scientific">Pangasianodon hypophthalmus</name>
    <name type="common">Striped catfish</name>
    <name type="synonym">Helicophagus hypophthalmus</name>
    <dbReference type="NCBI Taxonomy" id="310915"/>
    <lineage>
        <taxon>Eukaryota</taxon>
        <taxon>Metazoa</taxon>
        <taxon>Chordata</taxon>
        <taxon>Craniata</taxon>
        <taxon>Vertebrata</taxon>
        <taxon>Euteleostomi</taxon>
        <taxon>Actinopterygii</taxon>
        <taxon>Neopterygii</taxon>
        <taxon>Teleostei</taxon>
        <taxon>Ostariophysi</taxon>
        <taxon>Siluriformes</taxon>
        <taxon>Pangasiidae</taxon>
        <taxon>Pangasianodon</taxon>
    </lineage>
</organism>
<evidence type="ECO:0000256" key="8">
    <source>
        <dbReference type="ARBA" id="ARBA00023157"/>
    </source>
</evidence>
<feature type="signal peptide" evidence="10">
    <location>
        <begin position="1"/>
        <end position="16"/>
    </location>
</feature>
<dbReference type="EC" id="3.4.24.-" evidence="10"/>
<feature type="coiled-coil region" evidence="11">
    <location>
        <begin position="1184"/>
        <end position="1232"/>
    </location>
</feature>
<keyword evidence="5 9" id="KW-0862">Zinc</keyword>
<feature type="coiled-coil region" evidence="11">
    <location>
        <begin position="2097"/>
        <end position="2255"/>
    </location>
</feature>
<dbReference type="GO" id="GO:0008270">
    <property type="term" value="F:zinc ion binding"/>
    <property type="evidence" value="ECO:0007669"/>
    <property type="project" value="UniProtKB-UniRule"/>
</dbReference>
<dbReference type="PANTHER" id="PTHR10127">
    <property type="entry name" value="DISCOIDIN, CUB, EGF, LAMININ , AND ZINC METALLOPROTEASE DOMAIN CONTAINING"/>
    <property type="match status" value="1"/>
</dbReference>
<evidence type="ECO:0000259" key="13">
    <source>
        <dbReference type="PROSITE" id="PS51864"/>
    </source>
</evidence>
<dbReference type="PRINTS" id="PR00480">
    <property type="entry name" value="ASTACIN"/>
</dbReference>
<evidence type="ECO:0000256" key="2">
    <source>
        <dbReference type="ARBA" id="ARBA00022723"/>
    </source>
</evidence>
<feature type="coiled-coil region" evidence="11">
    <location>
        <begin position="1107"/>
        <end position="1155"/>
    </location>
</feature>
<dbReference type="SMART" id="SM00235">
    <property type="entry name" value="ZnMc"/>
    <property type="match status" value="1"/>
</dbReference>
<feature type="region of interest" description="Disordered" evidence="12">
    <location>
        <begin position="1419"/>
        <end position="1461"/>
    </location>
</feature>
<comment type="cofactor">
    <cofactor evidence="9 10">
        <name>Zn(2+)</name>
        <dbReference type="ChEBI" id="CHEBI:29105"/>
    </cofactor>
    <text evidence="9 10">Binds 1 zinc ion per subunit.</text>
</comment>
<dbReference type="Gene3D" id="3.40.390.10">
    <property type="entry name" value="Collagenase (Catalytic Domain)"/>
    <property type="match status" value="1"/>
</dbReference>
<keyword evidence="15" id="KW-1185">Reference proteome</keyword>
<gene>
    <name evidence="14" type="ORF">PHYPO_G00201130</name>
</gene>
<evidence type="ECO:0000256" key="4">
    <source>
        <dbReference type="ARBA" id="ARBA00022801"/>
    </source>
</evidence>
<comment type="caution">
    <text evidence="9">Lacks conserved residue(s) required for the propagation of feature annotation.</text>
</comment>
<dbReference type="InterPro" id="IPR055167">
    <property type="entry name" value="Rootletin-like_CC"/>
</dbReference>
<dbReference type="GO" id="GO:0004222">
    <property type="term" value="F:metalloendopeptidase activity"/>
    <property type="evidence" value="ECO:0007669"/>
    <property type="project" value="UniProtKB-UniRule"/>
</dbReference>
<keyword evidence="8" id="KW-1015">Disulfide bond</keyword>
<feature type="binding site" evidence="9">
    <location>
        <position position="177"/>
    </location>
    <ligand>
        <name>Zn(2+)</name>
        <dbReference type="ChEBI" id="CHEBI:29105"/>
        <note>catalytic</note>
    </ligand>
</feature>
<proteinExistence type="predicted"/>
<dbReference type="Proteomes" id="UP000327468">
    <property type="component" value="Chromosome 5"/>
</dbReference>
<protein>
    <recommendedName>
        <fullName evidence="10">Metalloendopeptidase</fullName>
        <ecNumber evidence="10">3.4.24.-</ecNumber>
    </recommendedName>
</protein>
<dbReference type="Pfam" id="PF01400">
    <property type="entry name" value="Astacin"/>
    <property type="match status" value="1"/>
</dbReference>
<feature type="chain" id="PRO_5024468450" description="Metalloendopeptidase" evidence="10">
    <location>
        <begin position="17"/>
        <end position="2323"/>
    </location>
</feature>
<feature type="coiled-coil region" evidence="11">
    <location>
        <begin position="807"/>
        <end position="843"/>
    </location>
</feature>
<keyword evidence="6 9" id="KW-0482">Metalloprotease</keyword>
<feature type="coiled-coil region" evidence="11">
    <location>
        <begin position="872"/>
        <end position="1046"/>
    </location>
</feature>
<name>A0A5N5PB07_PANHP</name>
<evidence type="ECO:0000256" key="5">
    <source>
        <dbReference type="ARBA" id="ARBA00022833"/>
    </source>
</evidence>
<evidence type="ECO:0000256" key="9">
    <source>
        <dbReference type="PROSITE-ProRule" id="PRU01211"/>
    </source>
</evidence>
<feature type="coiled-coil region" evidence="11">
    <location>
        <begin position="445"/>
        <end position="472"/>
    </location>
</feature>
<evidence type="ECO:0000256" key="11">
    <source>
        <dbReference type="SAM" id="Coils"/>
    </source>
</evidence>
<feature type="coiled-coil region" evidence="11">
    <location>
        <begin position="295"/>
        <end position="329"/>
    </location>
</feature>